<dbReference type="SUPFAM" id="SSF56112">
    <property type="entry name" value="Protein kinase-like (PK-like)"/>
    <property type="match status" value="1"/>
</dbReference>
<keyword evidence="2" id="KW-0723">Serine/threonine-protein kinase</keyword>
<dbReference type="AlphaFoldDB" id="A0AAU9II43"/>
<proteinExistence type="predicted"/>
<evidence type="ECO:0000256" key="5">
    <source>
        <dbReference type="ARBA" id="ARBA00022777"/>
    </source>
</evidence>
<dbReference type="InterPro" id="IPR011009">
    <property type="entry name" value="Kinase-like_dom_sf"/>
</dbReference>
<comment type="caution">
    <text evidence="11">The sequence shown here is derived from an EMBL/GenBank/DDBJ whole genome shotgun (WGS) entry which is preliminary data.</text>
</comment>
<dbReference type="InterPro" id="IPR051131">
    <property type="entry name" value="NEK_Ser/Thr_kinase_NIMA"/>
</dbReference>
<keyword evidence="5" id="KW-0418">Kinase</keyword>
<dbReference type="InterPro" id="IPR000719">
    <property type="entry name" value="Prot_kinase_dom"/>
</dbReference>
<evidence type="ECO:0000256" key="2">
    <source>
        <dbReference type="ARBA" id="ARBA00022527"/>
    </source>
</evidence>
<feature type="domain" description="Protein kinase" evidence="10">
    <location>
        <begin position="12"/>
        <end position="256"/>
    </location>
</feature>
<dbReference type="GO" id="GO:0004674">
    <property type="term" value="F:protein serine/threonine kinase activity"/>
    <property type="evidence" value="ECO:0007669"/>
    <property type="project" value="UniProtKB-KW"/>
</dbReference>
<evidence type="ECO:0000256" key="3">
    <source>
        <dbReference type="ARBA" id="ARBA00022679"/>
    </source>
</evidence>
<evidence type="ECO:0000256" key="4">
    <source>
        <dbReference type="ARBA" id="ARBA00022741"/>
    </source>
</evidence>
<evidence type="ECO:0000259" key="10">
    <source>
        <dbReference type="PROSITE" id="PS50011"/>
    </source>
</evidence>
<organism evidence="11 12">
    <name type="scientific">Blepharisma stoltei</name>
    <dbReference type="NCBI Taxonomy" id="1481888"/>
    <lineage>
        <taxon>Eukaryota</taxon>
        <taxon>Sar</taxon>
        <taxon>Alveolata</taxon>
        <taxon>Ciliophora</taxon>
        <taxon>Postciliodesmatophora</taxon>
        <taxon>Heterotrichea</taxon>
        <taxon>Heterotrichida</taxon>
        <taxon>Blepharismidae</taxon>
        <taxon>Blepharisma</taxon>
    </lineage>
</organism>
<protein>
    <recommendedName>
        <fullName evidence="1">non-specific serine/threonine protein kinase</fullName>
        <ecNumber evidence="1">2.7.11.1</ecNumber>
    </recommendedName>
</protein>
<keyword evidence="6" id="KW-0067">ATP-binding</keyword>
<dbReference type="GO" id="GO:0005524">
    <property type="term" value="F:ATP binding"/>
    <property type="evidence" value="ECO:0007669"/>
    <property type="project" value="UniProtKB-KW"/>
</dbReference>
<feature type="coiled-coil region" evidence="9">
    <location>
        <begin position="275"/>
        <end position="309"/>
    </location>
</feature>
<sequence>MELFPEDLTNTFEVKDHFNFGGYGIIYRAIKRSNGQMYAIKAVARNSTGSTWKDIGAELQVLSWANPYKLRLDSFFVKGETFYMVIDYCRNGDLLKAIVDKISADEMFEEDEIWKYFIQICFGLESLHYNGFTHRDLHPQNILLDENKDIKIADFGTSRSLQTKTIQGVASYQSPRTHSGDPQAKESDVWAVGCILYYLCNLEHPFGDNVNKIKNAPHRPIRSEYSNELRYFVDWCLKKRRIERPKIVDILTHEFIVNKTLSLGITIPQASAMNAAICQIQLEKERERNEQLEKELSKYRKENIVQKNEIEWLRAEIARLSSIINGNKKSEKGLKDSNEDLLNSQTIKINQDLIKNNETEKAQSIQELREKRSEILNRPNDPELEQDFRRTCSKFSSDVSVDQQAYQDYTNAYRQKTSLYTIRDDDNNEN</sequence>
<dbReference type="PANTHER" id="PTHR44899:SF3">
    <property type="entry name" value="SERINE_THREONINE-PROTEIN KINASE NEK1"/>
    <property type="match status" value="1"/>
</dbReference>
<reference evidence="11" key="1">
    <citation type="submission" date="2021-09" db="EMBL/GenBank/DDBJ databases">
        <authorList>
            <consortium name="AG Swart"/>
            <person name="Singh M."/>
            <person name="Singh A."/>
            <person name="Seah K."/>
            <person name="Emmerich C."/>
        </authorList>
    </citation>
    <scope>NUCLEOTIDE SEQUENCE</scope>
    <source>
        <strain evidence="11">ATCC30299</strain>
    </source>
</reference>
<dbReference type="Pfam" id="PF00069">
    <property type="entry name" value="Pkinase"/>
    <property type="match status" value="1"/>
</dbReference>
<comment type="catalytic activity">
    <reaction evidence="7">
        <text>L-threonyl-[protein] + ATP = O-phospho-L-threonyl-[protein] + ADP + H(+)</text>
        <dbReference type="Rhea" id="RHEA:46608"/>
        <dbReference type="Rhea" id="RHEA-COMP:11060"/>
        <dbReference type="Rhea" id="RHEA-COMP:11605"/>
        <dbReference type="ChEBI" id="CHEBI:15378"/>
        <dbReference type="ChEBI" id="CHEBI:30013"/>
        <dbReference type="ChEBI" id="CHEBI:30616"/>
        <dbReference type="ChEBI" id="CHEBI:61977"/>
        <dbReference type="ChEBI" id="CHEBI:456216"/>
        <dbReference type="EC" id="2.7.11.1"/>
    </reaction>
</comment>
<keyword evidence="3" id="KW-0808">Transferase</keyword>
<dbReference type="PROSITE" id="PS50011">
    <property type="entry name" value="PROTEIN_KINASE_DOM"/>
    <property type="match status" value="1"/>
</dbReference>
<comment type="catalytic activity">
    <reaction evidence="8">
        <text>L-seryl-[protein] + ATP = O-phospho-L-seryl-[protein] + ADP + H(+)</text>
        <dbReference type="Rhea" id="RHEA:17989"/>
        <dbReference type="Rhea" id="RHEA-COMP:9863"/>
        <dbReference type="Rhea" id="RHEA-COMP:11604"/>
        <dbReference type="ChEBI" id="CHEBI:15378"/>
        <dbReference type="ChEBI" id="CHEBI:29999"/>
        <dbReference type="ChEBI" id="CHEBI:30616"/>
        <dbReference type="ChEBI" id="CHEBI:83421"/>
        <dbReference type="ChEBI" id="CHEBI:456216"/>
        <dbReference type="EC" id="2.7.11.1"/>
    </reaction>
</comment>
<dbReference type="EMBL" id="CAJZBQ010000010">
    <property type="protein sequence ID" value="CAG9313486.1"/>
    <property type="molecule type" value="Genomic_DNA"/>
</dbReference>
<dbReference type="EC" id="2.7.11.1" evidence="1"/>
<evidence type="ECO:0000256" key="8">
    <source>
        <dbReference type="ARBA" id="ARBA00048679"/>
    </source>
</evidence>
<keyword evidence="12" id="KW-1185">Reference proteome</keyword>
<evidence type="ECO:0000256" key="7">
    <source>
        <dbReference type="ARBA" id="ARBA00047899"/>
    </source>
</evidence>
<evidence type="ECO:0000256" key="6">
    <source>
        <dbReference type="ARBA" id="ARBA00022840"/>
    </source>
</evidence>
<keyword evidence="9" id="KW-0175">Coiled coil</keyword>
<dbReference type="Proteomes" id="UP001162131">
    <property type="component" value="Unassembled WGS sequence"/>
</dbReference>
<evidence type="ECO:0000313" key="11">
    <source>
        <dbReference type="EMBL" id="CAG9313486.1"/>
    </source>
</evidence>
<keyword evidence="4" id="KW-0547">Nucleotide-binding</keyword>
<gene>
    <name evidence="11" type="ORF">BSTOLATCC_MIC8751</name>
</gene>
<evidence type="ECO:0000256" key="1">
    <source>
        <dbReference type="ARBA" id="ARBA00012513"/>
    </source>
</evidence>
<dbReference type="PANTHER" id="PTHR44899">
    <property type="entry name" value="CAMK FAMILY PROTEIN KINASE"/>
    <property type="match status" value="1"/>
</dbReference>
<accession>A0AAU9II43</accession>
<evidence type="ECO:0000256" key="9">
    <source>
        <dbReference type="SAM" id="Coils"/>
    </source>
</evidence>
<dbReference type="Gene3D" id="1.10.510.10">
    <property type="entry name" value="Transferase(Phosphotransferase) domain 1"/>
    <property type="match status" value="1"/>
</dbReference>
<evidence type="ECO:0000313" key="12">
    <source>
        <dbReference type="Proteomes" id="UP001162131"/>
    </source>
</evidence>
<name>A0AAU9II43_9CILI</name>